<evidence type="ECO:0000259" key="5">
    <source>
        <dbReference type="SMART" id="SM00644"/>
    </source>
</evidence>
<dbReference type="InterPro" id="IPR002502">
    <property type="entry name" value="Amidase_domain"/>
</dbReference>
<dbReference type="PANTHER" id="PTHR30417">
    <property type="entry name" value="N-ACETYLMURAMOYL-L-ALANINE AMIDASE AMID"/>
    <property type="match status" value="1"/>
</dbReference>
<keyword evidence="4" id="KW-0961">Cell wall biogenesis/degradation</keyword>
<reference evidence="6" key="2">
    <citation type="journal article" date="2022" name="Microbiol. Resour. Announc.">
        <title>Metagenome Sequencing to Explore Phylogenomics of Terrestrial Cyanobacteria.</title>
        <authorList>
            <person name="Ward R.D."/>
            <person name="Stajich J.E."/>
            <person name="Johansen J.R."/>
            <person name="Huntemann M."/>
            <person name="Clum A."/>
            <person name="Foster B."/>
            <person name="Foster B."/>
            <person name="Roux S."/>
            <person name="Palaniappan K."/>
            <person name="Varghese N."/>
            <person name="Mukherjee S."/>
            <person name="Reddy T.B.K."/>
            <person name="Daum C."/>
            <person name="Copeland A."/>
            <person name="Chen I.A."/>
            <person name="Ivanova N.N."/>
            <person name="Kyrpides N.C."/>
            <person name="Shapiro N."/>
            <person name="Eloe-Fadrosh E.A."/>
            <person name="Pietrasiak N."/>
        </authorList>
    </citation>
    <scope>NUCLEOTIDE SEQUENCE</scope>
    <source>
        <strain evidence="6">GSE-TBD4-15B</strain>
    </source>
</reference>
<feature type="domain" description="N-acetylmuramoyl-L-alanine amidase" evidence="5">
    <location>
        <begin position="19"/>
        <end position="172"/>
    </location>
</feature>
<dbReference type="EC" id="3.5.1.28" evidence="2"/>
<accession>A0A951U412</accession>
<keyword evidence="3" id="KW-0378">Hydrolase</keyword>
<evidence type="ECO:0000256" key="4">
    <source>
        <dbReference type="ARBA" id="ARBA00023316"/>
    </source>
</evidence>
<dbReference type="PANTHER" id="PTHR30417:SF1">
    <property type="entry name" value="N-ACETYLMURAMOYL-L-ALANINE AMIDASE AMID"/>
    <property type="match status" value="1"/>
</dbReference>
<dbReference type="AlphaFoldDB" id="A0A951U412"/>
<sequence length="192" mass="21117">MPRQESAPAHPSNYGVRVAKDVFGKPVSNPPLIVLHETVGSADSAINTFQTAHSDEGMQVSYHCIIRQDGTLVYVVPPEKRAFGAGNSVFRGSQGVEAVKTHEQFPPSVNNFAYHISLATPPGGANENETHSGYSEAQYRSLAWLIAHTSVPDERITTHRAIDQSESRIDPRSFDMQKLLTILHSLPRPYVN</sequence>
<reference evidence="6" key="1">
    <citation type="submission" date="2021-05" db="EMBL/GenBank/DDBJ databases">
        <authorList>
            <person name="Pietrasiak N."/>
            <person name="Ward R."/>
            <person name="Stajich J.E."/>
            <person name="Kurbessoian T."/>
        </authorList>
    </citation>
    <scope>NUCLEOTIDE SEQUENCE</scope>
    <source>
        <strain evidence="6">GSE-TBD4-15B</strain>
    </source>
</reference>
<dbReference type="Pfam" id="PF01510">
    <property type="entry name" value="Amidase_2"/>
    <property type="match status" value="1"/>
</dbReference>
<evidence type="ECO:0000256" key="3">
    <source>
        <dbReference type="ARBA" id="ARBA00022801"/>
    </source>
</evidence>
<dbReference type="SMART" id="SM00644">
    <property type="entry name" value="Ami_2"/>
    <property type="match status" value="1"/>
</dbReference>
<dbReference type="GO" id="GO:0009253">
    <property type="term" value="P:peptidoglycan catabolic process"/>
    <property type="evidence" value="ECO:0007669"/>
    <property type="project" value="InterPro"/>
</dbReference>
<dbReference type="GO" id="GO:0009254">
    <property type="term" value="P:peptidoglycan turnover"/>
    <property type="evidence" value="ECO:0007669"/>
    <property type="project" value="TreeGrafter"/>
</dbReference>
<dbReference type="Proteomes" id="UP000707356">
    <property type="component" value="Unassembled WGS sequence"/>
</dbReference>
<organism evidence="6 7">
    <name type="scientific">Pegethrix bostrychoides GSE-TBD4-15B</name>
    <dbReference type="NCBI Taxonomy" id="2839662"/>
    <lineage>
        <taxon>Bacteria</taxon>
        <taxon>Bacillati</taxon>
        <taxon>Cyanobacteriota</taxon>
        <taxon>Cyanophyceae</taxon>
        <taxon>Oculatellales</taxon>
        <taxon>Oculatellaceae</taxon>
        <taxon>Pegethrix</taxon>
    </lineage>
</organism>
<gene>
    <name evidence="6" type="ORF">KME07_07335</name>
</gene>
<dbReference type="InterPro" id="IPR036505">
    <property type="entry name" value="Amidase/PGRP_sf"/>
</dbReference>
<proteinExistence type="predicted"/>
<dbReference type="EMBL" id="JAHHHV010000035">
    <property type="protein sequence ID" value="MBW4465239.1"/>
    <property type="molecule type" value="Genomic_DNA"/>
</dbReference>
<dbReference type="InterPro" id="IPR051206">
    <property type="entry name" value="NAMLAA_amidase_2"/>
</dbReference>
<evidence type="ECO:0000313" key="6">
    <source>
        <dbReference type="EMBL" id="MBW4465239.1"/>
    </source>
</evidence>
<dbReference type="CDD" id="cd06583">
    <property type="entry name" value="PGRP"/>
    <property type="match status" value="1"/>
</dbReference>
<evidence type="ECO:0000313" key="7">
    <source>
        <dbReference type="Proteomes" id="UP000707356"/>
    </source>
</evidence>
<comment type="catalytic activity">
    <reaction evidence="1">
        <text>Hydrolyzes the link between N-acetylmuramoyl residues and L-amino acid residues in certain cell-wall glycopeptides.</text>
        <dbReference type="EC" id="3.5.1.28"/>
    </reaction>
</comment>
<evidence type="ECO:0000256" key="2">
    <source>
        <dbReference type="ARBA" id="ARBA00011901"/>
    </source>
</evidence>
<protein>
    <recommendedName>
        <fullName evidence="2">N-acetylmuramoyl-L-alanine amidase</fullName>
        <ecNumber evidence="2">3.5.1.28</ecNumber>
    </recommendedName>
</protein>
<dbReference type="GO" id="GO:0071555">
    <property type="term" value="P:cell wall organization"/>
    <property type="evidence" value="ECO:0007669"/>
    <property type="project" value="UniProtKB-KW"/>
</dbReference>
<dbReference type="GO" id="GO:0008745">
    <property type="term" value="F:N-acetylmuramoyl-L-alanine amidase activity"/>
    <property type="evidence" value="ECO:0007669"/>
    <property type="project" value="UniProtKB-EC"/>
</dbReference>
<comment type="caution">
    <text evidence="6">The sequence shown here is derived from an EMBL/GenBank/DDBJ whole genome shotgun (WGS) entry which is preliminary data.</text>
</comment>
<dbReference type="Gene3D" id="3.40.80.10">
    <property type="entry name" value="Peptidoglycan recognition protein-like"/>
    <property type="match status" value="1"/>
</dbReference>
<evidence type="ECO:0000256" key="1">
    <source>
        <dbReference type="ARBA" id="ARBA00001561"/>
    </source>
</evidence>
<name>A0A951U412_9CYAN</name>
<dbReference type="SUPFAM" id="SSF55846">
    <property type="entry name" value="N-acetylmuramoyl-L-alanine amidase-like"/>
    <property type="match status" value="1"/>
</dbReference>